<evidence type="ECO:0000256" key="2">
    <source>
        <dbReference type="ARBA" id="ARBA00010449"/>
    </source>
</evidence>
<dbReference type="GeneID" id="20802459"/>
<evidence type="ECO:0000313" key="8">
    <source>
        <dbReference type="EMBL" id="ETV89080.1"/>
    </source>
</evidence>
<evidence type="ECO:0000256" key="5">
    <source>
        <dbReference type="SAM" id="MobiDB-lite"/>
    </source>
</evidence>
<evidence type="ECO:0008006" key="9">
    <source>
        <dbReference type="Google" id="ProtNLM"/>
    </source>
</evidence>
<dbReference type="OrthoDB" id="538817at2759"/>
<protein>
    <recommendedName>
        <fullName evidence="9">Dynein assembly factor 3, axonemal</fullName>
    </recommendedName>
</protein>
<keyword evidence="4" id="KW-0970">Cilium biogenesis/degradation</keyword>
<dbReference type="PANTHER" id="PTHR22118">
    <property type="entry name" value="DYNEIN ASSEMBLY FACTOR 3, AXONEMAL"/>
    <property type="match status" value="1"/>
</dbReference>
<feature type="compositionally biased region" description="Basic and acidic residues" evidence="5">
    <location>
        <begin position="350"/>
        <end position="359"/>
    </location>
</feature>
<keyword evidence="3" id="KW-0963">Cytoplasm</keyword>
<dbReference type="GO" id="GO:0070286">
    <property type="term" value="P:axonemal dynein complex assembly"/>
    <property type="evidence" value="ECO:0007669"/>
    <property type="project" value="InterPro"/>
</dbReference>
<feature type="domain" description="DUF4470" evidence="6">
    <location>
        <begin position="18"/>
        <end position="124"/>
    </location>
</feature>
<dbReference type="InterPro" id="IPR028235">
    <property type="entry name" value="DNAAF3_C"/>
</dbReference>
<evidence type="ECO:0000256" key="4">
    <source>
        <dbReference type="ARBA" id="ARBA00022794"/>
    </source>
</evidence>
<dbReference type="Pfam" id="PF14740">
    <property type="entry name" value="DUF4471"/>
    <property type="match status" value="1"/>
</dbReference>
<dbReference type="InterPro" id="IPR027974">
    <property type="entry name" value="DUF4470"/>
</dbReference>
<feature type="compositionally biased region" description="Polar residues" evidence="5">
    <location>
        <begin position="360"/>
        <end position="371"/>
    </location>
</feature>
<comment type="subcellular location">
    <subcellularLocation>
        <location evidence="1">Cytoplasm</location>
    </subcellularLocation>
</comment>
<name>W4HAQ6_APHAT</name>
<organism evidence="8">
    <name type="scientific">Aphanomyces astaci</name>
    <name type="common">Crayfish plague agent</name>
    <dbReference type="NCBI Taxonomy" id="112090"/>
    <lineage>
        <taxon>Eukaryota</taxon>
        <taxon>Sar</taxon>
        <taxon>Stramenopiles</taxon>
        <taxon>Oomycota</taxon>
        <taxon>Saprolegniomycetes</taxon>
        <taxon>Saprolegniales</taxon>
        <taxon>Verrucalvaceae</taxon>
        <taxon>Aphanomyces</taxon>
    </lineage>
</organism>
<dbReference type="Pfam" id="PF14737">
    <property type="entry name" value="DUF4470"/>
    <property type="match status" value="1"/>
</dbReference>
<evidence type="ECO:0000259" key="6">
    <source>
        <dbReference type="Pfam" id="PF14737"/>
    </source>
</evidence>
<proteinExistence type="inferred from homology"/>
<dbReference type="STRING" id="112090.W4HAQ6"/>
<sequence>MTSTSKTGHLLSLGTHGMWGFSPGFDLQEGVSEPRADSNQVDASTSSSEPLCVLVLSPGDIRHVLATIARSRRWKKRPLHIYLYEKSPECLARALLLLQIVNDWEVPLRQRCNTFLEVFGNALVQGRTAEYIEEKAKQLVELVCNESGRLADVIDLSHLKMKSRDALVETFQSWHTNVPFNLERLRDQRLRHYYENRYDYRNNLVDWDYTMSLRKIQDASVIHIKQFKEWRNTGIAFEFGDQQYTAPNRTMASYTDAVKKGHGSVSCRGYWLDIVVGPYISFGVDCYRSNKFADGIFEIHNKGSGCEQNRHNTTEVAVFNVLSHLHEIETGDIYKMKKAHDVYSGIGEIEDGKARDRPVQDNNSPEANNNGPRGDELSRFEELDHDDDAENVDARKRAQRIVESFEGVKVILLSGAAADLAKKRRYQRRFHHVYVSVHATNLVTSPDVDAPMTTLLADDAKVSVESSVYLLPFKDDQRVTYMQKLVEFAGSMGLTTSKRAFGASDAFKKDNAVLKFQYTRTQQQATD</sequence>
<evidence type="ECO:0000256" key="1">
    <source>
        <dbReference type="ARBA" id="ARBA00004496"/>
    </source>
</evidence>
<feature type="region of interest" description="Disordered" evidence="5">
    <location>
        <begin position="350"/>
        <end position="376"/>
    </location>
</feature>
<gene>
    <name evidence="8" type="ORF">H257_00463</name>
</gene>
<feature type="domain" description="Dynein assembly factor 3 C-terminal" evidence="7">
    <location>
        <begin position="154"/>
        <end position="496"/>
    </location>
</feature>
<evidence type="ECO:0000259" key="7">
    <source>
        <dbReference type="Pfam" id="PF14740"/>
    </source>
</evidence>
<comment type="similarity">
    <text evidence="2">Belongs to the DNAAF3 family.</text>
</comment>
<dbReference type="AlphaFoldDB" id="W4HAQ6"/>
<dbReference type="InterPro" id="IPR039304">
    <property type="entry name" value="DNAAF3"/>
</dbReference>
<dbReference type="PANTHER" id="PTHR22118:SF14">
    <property type="entry name" value="DYNEIN AXONEMAL ASSEMBLY FACTOR 3"/>
    <property type="match status" value="1"/>
</dbReference>
<dbReference type="VEuPathDB" id="FungiDB:H257_00463"/>
<reference evidence="8" key="1">
    <citation type="submission" date="2013-12" db="EMBL/GenBank/DDBJ databases">
        <title>The Genome Sequence of Aphanomyces astaci APO3.</title>
        <authorList>
            <consortium name="The Broad Institute Genomics Platform"/>
            <person name="Russ C."/>
            <person name="Tyler B."/>
            <person name="van West P."/>
            <person name="Dieguez-Uribeondo J."/>
            <person name="Young S.K."/>
            <person name="Zeng Q."/>
            <person name="Gargeya S."/>
            <person name="Fitzgerald M."/>
            <person name="Abouelleil A."/>
            <person name="Alvarado L."/>
            <person name="Chapman S.B."/>
            <person name="Gainer-Dewar J."/>
            <person name="Goldberg J."/>
            <person name="Griggs A."/>
            <person name="Gujja S."/>
            <person name="Hansen M."/>
            <person name="Howarth C."/>
            <person name="Imamovic A."/>
            <person name="Ireland A."/>
            <person name="Larimer J."/>
            <person name="McCowan C."/>
            <person name="Murphy C."/>
            <person name="Pearson M."/>
            <person name="Poon T.W."/>
            <person name="Priest M."/>
            <person name="Roberts A."/>
            <person name="Saif S."/>
            <person name="Shea T."/>
            <person name="Sykes S."/>
            <person name="Wortman J."/>
            <person name="Nusbaum C."/>
            <person name="Birren B."/>
        </authorList>
    </citation>
    <scope>NUCLEOTIDE SEQUENCE [LARGE SCALE GENOMIC DNA]</scope>
    <source>
        <strain evidence="8">APO3</strain>
    </source>
</reference>
<dbReference type="GO" id="GO:0044458">
    <property type="term" value="P:motile cilium assembly"/>
    <property type="evidence" value="ECO:0007669"/>
    <property type="project" value="TreeGrafter"/>
</dbReference>
<accession>W4HAQ6</accession>
<evidence type="ECO:0000256" key="3">
    <source>
        <dbReference type="ARBA" id="ARBA00022490"/>
    </source>
</evidence>
<dbReference type="GO" id="GO:0005737">
    <property type="term" value="C:cytoplasm"/>
    <property type="evidence" value="ECO:0007669"/>
    <property type="project" value="UniProtKB-SubCell"/>
</dbReference>
<dbReference type="RefSeq" id="XP_009821480.1">
    <property type="nucleotide sequence ID" value="XM_009823178.1"/>
</dbReference>
<dbReference type="EMBL" id="KI913114">
    <property type="protein sequence ID" value="ETV89080.1"/>
    <property type="molecule type" value="Genomic_DNA"/>
</dbReference>